<feature type="compositionally biased region" description="Low complexity" evidence="3">
    <location>
        <begin position="414"/>
        <end position="434"/>
    </location>
</feature>
<name>A0ABY7CEN2_9BASI</name>
<gene>
    <name evidence="5" type="ORF">PtA15_2A612</name>
</gene>
<organism evidence="5 6">
    <name type="scientific">Puccinia triticina</name>
    <dbReference type="NCBI Taxonomy" id="208348"/>
    <lineage>
        <taxon>Eukaryota</taxon>
        <taxon>Fungi</taxon>
        <taxon>Dikarya</taxon>
        <taxon>Basidiomycota</taxon>
        <taxon>Pucciniomycotina</taxon>
        <taxon>Pucciniomycetes</taxon>
        <taxon>Pucciniales</taxon>
        <taxon>Pucciniaceae</taxon>
        <taxon>Puccinia</taxon>
    </lineage>
</organism>
<feature type="compositionally biased region" description="Low complexity" evidence="3">
    <location>
        <begin position="632"/>
        <end position="652"/>
    </location>
</feature>
<feature type="region of interest" description="Disordered" evidence="3">
    <location>
        <begin position="846"/>
        <end position="866"/>
    </location>
</feature>
<dbReference type="GeneID" id="77807545"/>
<dbReference type="SUPFAM" id="SSF88697">
    <property type="entry name" value="PUA domain-like"/>
    <property type="match status" value="1"/>
</dbReference>
<sequence>MSTQPACIHKRQGPLPMSSSSFLFQLKNQAAQPSILPLPIPLAMAFPDRPPPPQFATISQSGPSLSPRPSQTRLDRSTRPNPRVFGHIVGAPPGSAWEKRIDVSQAGVHAPVQSGISGTEDRGGAESVVLNDGYHDGDCGDIIWYMGSGGFVLDGHKKSIMQKDQDPESNTNRALRASLVNRRPVRVVRGSDAQHSPWAPESGYRYDGLYQVTRFDIVRDPSGLTDYRCLLFRMERLERDRYALPIKWDMHGRAHTKANEGRDRQRAEDAGLNTPNNLLERSKVRRPRESTASQSRPTSAPHPPPLPPRQSLPTPSHQRPPLQDLANRNRPANPPPAATAAQLGFLQSSITREALGKIKFTRKPAAPAAGSSERPPSPPAIQTQLPAPARPPSPRVPSAAIPTTPASLKTGPTSAPARAASPPKSRPAASPAARPLERTAPINPPARAASPPSSHTAAHPPARAASPPRSHKAANPPPARLSAKSPPPRLLQRSPPPTSRSSNQPGSRSSHHEHSRPLALPHKSSIRPRSPSPPPNRRTYPASSAYPYPRPTRPSSSYRPPPGPSPPQRPVNPRSRSRSPAQRPPEPHSAPRRPANIRPVSPPRPSSRPSPPRSAYTRPRSPSPCNLSPRVSLPCSPARASRSPPVKSAPPSKNSFGAGPRSGEVISPLDQFFPSRCRIPRSNPLTQAHARSDSDHPKGNETARSSGMSFNLSTSSSREVVLSPLPCDDFITQPDDHQSSQPCRPDPADTPARLSSPMSLDSDLPAPGSAGSQHSAGPTAIHSPGAGAKTVSEPKVTSAALFKPATPASLLSKFKDLPSEEDHDGVSIEPDVDELEDVKPDLVAILDPQPASAPDKEKESALEDPDLDGIHVDILVLSGDAVMVDSFQESQAEAGPDESERASVKCEIIEHEMAEGPVQTDGQEESLRSASPPASSGPGSLLDDRLSDPGTADTTRADLAPADGGEEFDVILTDYRGWLGDDWAGEERSKDPFHSFPVYHNALSQACSLQNSLAMSTILID</sequence>
<dbReference type="InterPro" id="IPR045134">
    <property type="entry name" value="UHRF1/2-like"/>
</dbReference>
<proteinExistence type="predicted"/>
<evidence type="ECO:0000313" key="6">
    <source>
        <dbReference type="Proteomes" id="UP001164743"/>
    </source>
</evidence>
<feature type="compositionally biased region" description="Polar residues" evidence="3">
    <location>
        <begin position="404"/>
        <end position="413"/>
    </location>
</feature>
<evidence type="ECO:0000259" key="4">
    <source>
        <dbReference type="PROSITE" id="PS51015"/>
    </source>
</evidence>
<feature type="compositionally biased region" description="Low complexity" evidence="3">
    <location>
        <begin position="445"/>
        <end position="468"/>
    </location>
</feature>
<feature type="compositionally biased region" description="Pro residues" evidence="3">
    <location>
        <begin position="475"/>
        <end position="498"/>
    </location>
</feature>
<feature type="region of interest" description="Disordered" evidence="3">
    <location>
        <begin position="362"/>
        <end position="794"/>
    </location>
</feature>
<feature type="compositionally biased region" description="Low complexity" evidence="3">
    <location>
        <begin position="499"/>
        <end position="508"/>
    </location>
</feature>
<evidence type="ECO:0000313" key="5">
    <source>
        <dbReference type="EMBL" id="WAQ82295.1"/>
    </source>
</evidence>
<protein>
    <recommendedName>
        <fullName evidence="4">YDG domain-containing protein</fullName>
    </recommendedName>
</protein>
<accession>A0ABY7CEN2</accession>
<feature type="region of interest" description="Disordered" evidence="3">
    <location>
        <begin position="914"/>
        <end position="965"/>
    </location>
</feature>
<dbReference type="RefSeq" id="XP_053017850.1">
    <property type="nucleotide sequence ID" value="XM_053166650.1"/>
</dbReference>
<dbReference type="EMBL" id="CP110422">
    <property type="protein sequence ID" value="WAQ82295.1"/>
    <property type="molecule type" value="Genomic_DNA"/>
</dbReference>
<feature type="compositionally biased region" description="Polar residues" evidence="3">
    <location>
        <begin position="56"/>
        <end position="72"/>
    </location>
</feature>
<dbReference type="SMART" id="SM00466">
    <property type="entry name" value="SRA"/>
    <property type="match status" value="1"/>
</dbReference>
<comment type="subcellular location">
    <subcellularLocation>
        <location evidence="2">Nucleus</location>
    </subcellularLocation>
</comment>
<feature type="region of interest" description="Disordered" evidence="3">
    <location>
        <begin position="46"/>
        <end position="85"/>
    </location>
</feature>
<feature type="compositionally biased region" description="Low complexity" evidence="3">
    <location>
        <begin position="571"/>
        <end position="581"/>
    </location>
</feature>
<dbReference type="InterPro" id="IPR015947">
    <property type="entry name" value="PUA-like_sf"/>
</dbReference>
<reference evidence="5" key="1">
    <citation type="submission" date="2022-10" db="EMBL/GenBank/DDBJ databases">
        <title>Puccinia triticina Genome sequencing and assembly.</title>
        <authorList>
            <person name="Li C."/>
        </authorList>
    </citation>
    <scope>NUCLEOTIDE SEQUENCE</scope>
    <source>
        <strain evidence="5">Pt15</strain>
    </source>
</reference>
<dbReference type="PANTHER" id="PTHR14140">
    <property type="entry name" value="E3 UBIQUITIN-PROTEIN LIGASE UHRF-RELATED"/>
    <property type="match status" value="1"/>
</dbReference>
<feature type="compositionally biased region" description="Low complexity" evidence="3">
    <location>
        <begin position="754"/>
        <end position="765"/>
    </location>
</feature>
<feature type="compositionally biased region" description="Pro residues" evidence="3">
    <location>
        <begin position="559"/>
        <end position="570"/>
    </location>
</feature>
<feature type="compositionally biased region" description="Low complexity" evidence="3">
    <location>
        <begin position="928"/>
        <end position="941"/>
    </location>
</feature>
<dbReference type="Gene3D" id="2.30.280.10">
    <property type="entry name" value="SRA-YDG"/>
    <property type="match status" value="1"/>
</dbReference>
<evidence type="ECO:0000256" key="3">
    <source>
        <dbReference type="SAM" id="MobiDB-lite"/>
    </source>
</evidence>
<dbReference type="PANTHER" id="PTHR14140:SF27">
    <property type="entry name" value="OS04G0289800 PROTEIN"/>
    <property type="match status" value="1"/>
</dbReference>
<dbReference type="InterPro" id="IPR003105">
    <property type="entry name" value="SRA_YDG"/>
</dbReference>
<dbReference type="Proteomes" id="UP001164743">
    <property type="component" value="Chromosome 2A"/>
</dbReference>
<evidence type="ECO:0000256" key="1">
    <source>
        <dbReference type="ARBA" id="ARBA00023242"/>
    </source>
</evidence>
<feature type="compositionally biased region" description="Pro residues" evidence="3">
    <location>
        <begin position="300"/>
        <end position="310"/>
    </location>
</feature>
<dbReference type="InterPro" id="IPR036987">
    <property type="entry name" value="SRA-YDG_sf"/>
</dbReference>
<evidence type="ECO:0000256" key="2">
    <source>
        <dbReference type="PROSITE-ProRule" id="PRU00358"/>
    </source>
</evidence>
<feature type="compositionally biased region" description="Low complexity" evidence="3">
    <location>
        <begin position="537"/>
        <end position="558"/>
    </location>
</feature>
<dbReference type="Pfam" id="PF02182">
    <property type="entry name" value="SAD_SRA"/>
    <property type="match status" value="1"/>
</dbReference>
<dbReference type="PROSITE" id="PS51015">
    <property type="entry name" value="YDG"/>
    <property type="match status" value="1"/>
</dbReference>
<feature type="compositionally biased region" description="Pro residues" evidence="3">
    <location>
        <begin position="600"/>
        <end position="612"/>
    </location>
</feature>
<feature type="compositionally biased region" description="Low complexity" evidence="3">
    <location>
        <begin position="613"/>
        <end position="624"/>
    </location>
</feature>
<feature type="compositionally biased region" description="Basic and acidic residues" evidence="3">
    <location>
        <begin position="255"/>
        <end position="269"/>
    </location>
</feature>
<feature type="compositionally biased region" description="Polar residues" evidence="3">
    <location>
        <begin position="702"/>
        <end position="718"/>
    </location>
</feature>
<keyword evidence="6" id="KW-1185">Reference proteome</keyword>
<keyword evidence="1 2" id="KW-0539">Nucleus</keyword>
<feature type="compositionally biased region" description="Basic and acidic residues" evidence="3">
    <location>
        <begin position="690"/>
        <end position="701"/>
    </location>
</feature>
<feature type="domain" description="YDG" evidence="4">
    <location>
        <begin position="86"/>
        <end position="236"/>
    </location>
</feature>
<feature type="region of interest" description="Disordered" evidence="3">
    <location>
        <begin position="255"/>
        <end position="338"/>
    </location>
</feature>